<dbReference type="PATRIC" id="fig|1156395.6.peg.1228"/>
<comment type="caution">
    <text evidence="4">The sequence shown here is derived from an EMBL/GenBank/DDBJ whole genome shotgun (WGS) entry which is preliminary data.</text>
</comment>
<keyword evidence="2" id="KW-0560">Oxidoreductase</keyword>
<feature type="domain" description="FAD/NAD(P)-binding" evidence="3">
    <location>
        <begin position="12"/>
        <end position="293"/>
    </location>
</feature>
<protein>
    <submittedName>
        <fullName evidence="4">Thioredoxin reductase</fullName>
    </submittedName>
</protein>
<dbReference type="PANTHER" id="PTHR48105">
    <property type="entry name" value="THIOREDOXIN REDUCTASE 1-RELATED-RELATED"/>
    <property type="match status" value="1"/>
</dbReference>
<keyword evidence="1" id="KW-0285">Flavoprotein</keyword>
<dbReference type="EMBL" id="MAGO01000005">
    <property type="protein sequence ID" value="OCC15468.1"/>
    <property type="molecule type" value="Genomic_DNA"/>
</dbReference>
<sequence length="317" mass="34137">MRKRGIKMDIQYDCVILGHGPAGLQAAIHAARKKAKVIVLGRAEASSLWRAHMENYFGVKGPVSGEELIRIGIEQAKESGAEVLEEDVVKVEQIEGDAYMVTTETKKHLNTYTIIFAMGVSRKGLGLKREKDLIGRGISYCVDCDANFFRNAKVAVVGNGSAAADGALTLSKIASEVTMITDDLNISKSLDEELKSANVELIKGDKIKELIGDNALTAIRLESGRVVELDGLFIEKGAKGAMSLAALLGVQMDPETFQYIVTDRKQRTNLPGIYAAGDITGMPFQVAKAVGEGCVAGMEAASYAIKKRREQKGAQSE</sequence>
<dbReference type="InterPro" id="IPR023753">
    <property type="entry name" value="FAD/NAD-binding_dom"/>
</dbReference>
<organism evidence="4 5">
    <name type="scientific">Dissulfuribacter thermophilus</name>
    <dbReference type="NCBI Taxonomy" id="1156395"/>
    <lineage>
        <taxon>Bacteria</taxon>
        <taxon>Pseudomonadati</taxon>
        <taxon>Thermodesulfobacteriota</taxon>
        <taxon>Dissulfuribacteria</taxon>
        <taxon>Dissulfuribacterales</taxon>
        <taxon>Dissulfuribacteraceae</taxon>
        <taxon>Dissulfuribacter</taxon>
    </lineage>
</organism>
<dbReference type="STRING" id="1156395.DBT_1215"/>
<proteinExistence type="predicted"/>
<dbReference type="InterPro" id="IPR036188">
    <property type="entry name" value="FAD/NAD-bd_sf"/>
</dbReference>
<keyword evidence="5" id="KW-1185">Reference proteome</keyword>
<evidence type="ECO:0000256" key="1">
    <source>
        <dbReference type="ARBA" id="ARBA00022630"/>
    </source>
</evidence>
<evidence type="ECO:0000313" key="5">
    <source>
        <dbReference type="Proteomes" id="UP000093080"/>
    </source>
</evidence>
<dbReference type="PRINTS" id="PR00368">
    <property type="entry name" value="FADPNR"/>
</dbReference>
<dbReference type="RefSeq" id="WP_244155318.1">
    <property type="nucleotide sequence ID" value="NZ_MAGO01000005.1"/>
</dbReference>
<accession>A0A1B9F687</accession>
<evidence type="ECO:0000259" key="3">
    <source>
        <dbReference type="Pfam" id="PF07992"/>
    </source>
</evidence>
<dbReference type="Proteomes" id="UP000093080">
    <property type="component" value="Unassembled WGS sequence"/>
</dbReference>
<dbReference type="Pfam" id="PF07992">
    <property type="entry name" value="Pyr_redox_2"/>
    <property type="match status" value="1"/>
</dbReference>
<dbReference type="Gene3D" id="3.50.50.60">
    <property type="entry name" value="FAD/NAD(P)-binding domain"/>
    <property type="match status" value="2"/>
</dbReference>
<dbReference type="GO" id="GO:0016491">
    <property type="term" value="F:oxidoreductase activity"/>
    <property type="evidence" value="ECO:0007669"/>
    <property type="project" value="UniProtKB-KW"/>
</dbReference>
<evidence type="ECO:0000256" key="2">
    <source>
        <dbReference type="ARBA" id="ARBA00023002"/>
    </source>
</evidence>
<gene>
    <name evidence="4" type="ORF">DBT_1215</name>
</gene>
<reference evidence="4 5" key="1">
    <citation type="submission" date="2016-06" db="EMBL/GenBank/DDBJ databases">
        <title>Respiratory ammonification of nitrate coupled to the oxidation of elemental sulfur in deep-sea autotrophic thermophilic bacteria.</title>
        <authorList>
            <person name="Slobodkina G.B."/>
            <person name="Mardanov A.V."/>
            <person name="Ravin N.V."/>
            <person name="Frolova A.A."/>
            <person name="Viryasiv M.B."/>
            <person name="Chernyh N.A."/>
            <person name="Bonch-Osmolovskaya E.A."/>
            <person name="Slobodkin A.I."/>
        </authorList>
    </citation>
    <scope>NUCLEOTIDE SEQUENCE [LARGE SCALE GENOMIC DNA]</scope>
    <source>
        <strain evidence="4 5">S69</strain>
    </source>
</reference>
<dbReference type="PRINTS" id="PR00469">
    <property type="entry name" value="PNDRDTASEII"/>
</dbReference>
<dbReference type="InterPro" id="IPR050097">
    <property type="entry name" value="Ferredoxin-NADP_redctase_2"/>
</dbReference>
<name>A0A1B9F687_9BACT</name>
<dbReference type="SUPFAM" id="SSF51905">
    <property type="entry name" value="FAD/NAD(P)-binding domain"/>
    <property type="match status" value="1"/>
</dbReference>
<evidence type="ECO:0000313" key="4">
    <source>
        <dbReference type="EMBL" id="OCC15468.1"/>
    </source>
</evidence>
<dbReference type="AlphaFoldDB" id="A0A1B9F687"/>